<gene>
    <name evidence="5 8" type="primary">rpsB</name>
    <name evidence="8" type="ORF">GT409_15620</name>
</gene>
<proteinExistence type="inferred from homology"/>
<dbReference type="Proteomes" id="UP000464954">
    <property type="component" value="Chromosome"/>
</dbReference>
<evidence type="ECO:0000256" key="7">
    <source>
        <dbReference type="SAM" id="MobiDB-lite"/>
    </source>
</evidence>
<evidence type="ECO:0000256" key="2">
    <source>
        <dbReference type="ARBA" id="ARBA00022980"/>
    </source>
</evidence>
<evidence type="ECO:0000256" key="5">
    <source>
        <dbReference type="HAMAP-Rule" id="MF_00291"/>
    </source>
</evidence>
<dbReference type="Gene3D" id="3.40.50.10490">
    <property type="entry name" value="Glucose-6-phosphate isomerase like protein, domain 1"/>
    <property type="match status" value="1"/>
</dbReference>
<feature type="compositionally biased region" description="Low complexity" evidence="7">
    <location>
        <begin position="328"/>
        <end position="339"/>
    </location>
</feature>
<dbReference type="SUPFAM" id="SSF52313">
    <property type="entry name" value="Ribosomal protein S2"/>
    <property type="match status" value="1"/>
</dbReference>
<dbReference type="GO" id="GO:0003735">
    <property type="term" value="F:structural constituent of ribosome"/>
    <property type="evidence" value="ECO:0007669"/>
    <property type="project" value="InterPro"/>
</dbReference>
<feature type="region of interest" description="Disordered" evidence="7">
    <location>
        <begin position="233"/>
        <end position="351"/>
    </location>
</feature>
<dbReference type="PANTHER" id="PTHR12534:SF0">
    <property type="entry name" value="SMALL RIBOSOMAL SUBUNIT PROTEIN US2M"/>
    <property type="match status" value="1"/>
</dbReference>
<dbReference type="GO" id="GO:0022627">
    <property type="term" value="C:cytosolic small ribosomal subunit"/>
    <property type="evidence" value="ECO:0007669"/>
    <property type="project" value="TreeGrafter"/>
</dbReference>
<dbReference type="Gene3D" id="1.10.287.610">
    <property type="entry name" value="Helix hairpin bin"/>
    <property type="match status" value="1"/>
</dbReference>
<reference evidence="8 9" key="1">
    <citation type="submission" date="2020-01" db="EMBL/GenBank/DDBJ databases">
        <title>Ponticoccus aerotolerans gen. nov., sp. nov., an anaerobic bacterium and proposal of Ponticoccusceae fam. nov., Ponticoccusles ord. nov. and Ponticoccuse classis nov. in the phylum Kiritimatiellaeota.</title>
        <authorList>
            <person name="Zhou L.Y."/>
            <person name="Du Z.J."/>
        </authorList>
    </citation>
    <scope>NUCLEOTIDE SEQUENCE [LARGE SCALE GENOMIC DNA]</scope>
    <source>
        <strain evidence="8 9">S-5007</strain>
    </source>
</reference>
<comment type="similarity">
    <text evidence="1 5 6">Belongs to the universal ribosomal protein uS2 family.</text>
</comment>
<evidence type="ECO:0000256" key="3">
    <source>
        <dbReference type="ARBA" id="ARBA00023274"/>
    </source>
</evidence>
<feature type="compositionally biased region" description="Basic and acidic residues" evidence="7">
    <location>
        <begin position="340"/>
        <end position="351"/>
    </location>
</feature>
<organism evidence="8 9">
    <name type="scientific">Tichowtungia aerotolerans</name>
    <dbReference type="NCBI Taxonomy" id="2697043"/>
    <lineage>
        <taxon>Bacteria</taxon>
        <taxon>Pseudomonadati</taxon>
        <taxon>Kiritimatiellota</taxon>
        <taxon>Tichowtungiia</taxon>
        <taxon>Tichowtungiales</taxon>
        <taxon>Tichowtungiaceae</taxon>
        <taxon>Tichowtungia</taxon>
    </lineage>
</organism>
<protein>
    <recommendedName>
        <fullName evidence="4 5">Small ribosomal subunit protein uS2</fullName>
    </recommendedName>
</protein>
<dbReference type="GO" id="GO:0006412">
    <property type="term" value="P:translation"/>
    <property type="evidence" value="ECO:0007669"/>
    <property type="project" value="UniProtKB-UniRule"/>
</dbReference>
<dbReference type="AlphaFoldDB" id="A0A6P1M7X4"/>
<feature type="compositionally biased region" description="Basic and acidic residues" evidence="7">
    <location>
        <begin position="233"/>
        <end position="320"/>
    </location>
</feature>
<evidence type="ECO:0000313" key="9">
    <source>
        <dbReference type="Proteomes" id="UP000464954"/>
    </source>
</evidence>
<name>A0A6P1M7X4_9BACT</name>
<evidence type="ECO:0000256" key="4">
    <source>
        <dbReference type="ARBA" id="ARBA00035256"/>
    </source>
</evidence>
<dbReference type="EMBL" id="CP047593">
    <property type="protein sequence ID" value="QHI70809.1"/>
    <property type="molecule type" value="Genomic_DNA"/>
</dbReference>
<dbReference type="PROSITE" id="PS00963">
    <property type="entry name" value="RIBOSOMAL_S2_2"/>
    <property type="match status" value="1"/>
</dbReference>
<dbReference type="InterPro" id="IPR001865">
    <property type="entry name" value="Ribosomal_uS2"/>
</dbReference>
<dbReference type="HAMAP" id="MF_00291_B">
    <property type="entry name" value="Ribosomal_uS2_B"/>
    <property type="match status" value="1"/>
</dbReference>
<keyword evidence="9" id="KW-1185">Reference proteome</keyword>
<dbReference type="CDD" id="cd01425">
    <property type="entry name" value="RPS2"/>
    <property type="match status" value="1"/>
</dbReference>
<dbReference type="PANTHER" id="PTHR12534">
    <property type="entry name" value="30S RIBOSOMAL PROTEIN S2 PROKARYOTIC AND ORGANELLAR"/>
    <property type="match status" value="1"/>
</dbReference>
<dbReference type="PRINTS" id="PR00395">
    <property type="entry name" value="RIBOSOMALS2"/>
</dbReference>
<keyword evidence="3 5" id="KW-0687">Ribonucleoprotein</keyword>
<evidence type="ECO:0000313" key="8">
    <source>
        <dbReference type="EMBL" id="QHI70809.1"/>
    </source>
</evidence>
<keyword evidence="2 5" id="KW-0689">Ribosomal protein</keyword>
<dbReference type="NCBIfam" id="TIGR01011">
    <property type="entry name" value="rpsB_bact"/>
    <property type="match status" value="1"/>
</dbReference>
<dbReference type="InterPro" id="IPR018130">
    <property type="entry name" value="Ribosomal_uS2_CS"/>
</dbReference>
<accession>A0A6P1M7X4</accession>
<dbReference type="PROSITE" id="PS00962">
    <property type="entry name" value="RIBOSOMAL_S2_1"/>
    <property type="match status" value="1"/>
</dbReference>
<dbReference type="Pfam" id="PF00318">
    <property type="entry name" value="Ribosomal_S2"/>
    <property type="match status" value="1"/>
</dbReference>
<sequence>MSETTLTIQDLLDAGLHFGHQTKRWNPKMKRFIHGAKGGIYIIDLQKTLVHLKMAQEFLDDTVMSGRKVLFVGTKKQARDIFRNTAEDAGQPYVVHRWLGGMLTNNTTVRQSVKRMEDLQAFFGDEAKLKTISKKEQSMLRRELNKLERTLTGIKDMTQLPGALFVVDINREKLAIAEAQRLNIPVVALVDTNTDPDLVDYPIPGNDDSIRSLSLVANTLGGSIAKTYAEYTSKKEAEEKERREKAAAEKAAAEKARAEREAKEKEEKKKRAEVLKKLKAEKAKEEKEKKKEAEKAEFKAKEAAEKAAEAEKAEEVKEDAPAAEETVKAAAEAPAAEEAAPAKEEAEKKED</sequence>
<dbReference type="InterPro" id="IPR023591">
    <property type="entry name" value="Ribosomal_uS2_flav_dom_sf"/>
</dbReference>
<dbReference type="RefSeq" id="WP_160629981.1">
    <property type="nucleotide sequence ID" value="NZ_CP047593.1"/>
</dbReference>
<dbReference type="KEGG" id="taer:GT409_15620"/>
<evidence type="ECO:0000256" key="6">
    <source>
        <dbReference type="RuleBase" id="RU003631"/>
    </source>
</evidence>
<dbReference type="InterPro" id="IPR005706">
    <property type="entry name" value="Ribosomal_uS2_bac/mit/plastid"/>
</dbReference>
<evidence type="ECO:0000256" key="1">
    <source>
        <dbReference type="ARBA" id="ARBA00006242"/>
    </source>
</evidence>